<dbReference type="Pfam" id="PF00440">
    <property type="entry name" value="TetR_N"/>
    <property type="match status" value="1"/>
</dbReference>
<dbReference type="Proteomes" id="UP000253498">
    <property type="component" value="Unassembled WGS sequence"/>
</dbReference>
<dbReference type="GO" id="GO:0003677">
    <property type="term" value="F:DNA binding"/>
    <property type="evidence" value="ECO:0007669"/>
    <property type="project" value="UniProtKB-UniRule"/>
</dbReference>
<evidence type="ECO:0000256" key="4">
    <source>
        <dbReference type="PROSITE-ProRule" id="PRU00335"/>
    </source>
</evidence>
<dbReference type="PROSITE" id="PS50977">
    <property type="entry name" value="HTH_TETR_2"/>
    <property type="match status" value="1"/>
</dbReference>
<dbReference type="PANTHER" id="PTHR47506:SF1">
    <property type="entry name" value="HTH-TYPE TRANSCRIPTIONAL REGULATOR YJDC"/>
    <property type="match status" value="1"/>
</dbReference>
<dbReference type="PRINTS" id="PR00455">
    <property type="entry name" value="HTHTETR"/>
</dbReference>
<dbReference type="InterPro" id="IPR001647">
    <property type="entry name" value="HTH_TetR"/>
</dbReference>
<dbReference type="Gene3D" id="1.10.357.10">
    <property type="entry name" value="Tetracycline Repressor, domain 2"/>
    <property type="match status" value="1"/>
</dbReference>
<evidence type="ECO:0000313" key="7">
    <source>
        <dbReference type="Proteomes" id="UP000253498"/>
    </source>
</evidence>
<dbReference type="PANTHER" id="PTHR47506">
    <property type="entry name" value="TRANSCRIPTIONAL REGULATORY PROTEIN"/>
    <property type="match status" value="1"/>
</dbReference>
<comment type="caution">
    <text evidence="6">The sequence shown here is derived from an EMBL/GenBank/DDBJ whole genome shotgun (WGS) entry which is preliminary data.</text>
</comment>
<evidence type="ECO:0000313" key="6">
    <source>
        <dbReference type="EMBL" id="RBT68361.1"/>
    </source>
</evidence>
<dbReference type="PROSITE" id="PS01081">
    <property type="entry name" value="HTH_TETR_1"/>
    <property type="match status" value="1"/>
</dbReference>
<organism evidence="6 7">
    <name type="scientific">Enterococcus hirae</name>
    <dbReference type="NCBI Taxonomy" id="1354"/>
    <lineage>
        <taxon>Bacteria</taxon>
        <taxon>Bacillati</taxon>
        <taxon>Bacillota</taxon>
        <taxon>Bacilli</taxon>
        <taxon>Lactobacillales</taxon>
        <taxon>Enterococcaceae</taxon>
        <taxon>Enterococcus</taxon>
    </lineage>
</organism>
<gene>
    <name evidence="6" type="ORF">EB03_01488</name>
</gene>
<dbReference type="InterPro" id="IPR023772">
    <property type="entry name" value="DNA-bd_HTH_TetR-type_CS"/>
</dbReference>
<reference evidence="6 7" key="1">
    <citation type="submission" date="2015-06" db="EMBL/GenBank/DDBJ databases">
        <title>The Genome Sequence of Enterococcus hirae 88EA1.</title>
        <authorList>
            <consortium name="The Broad Institute Genomics Platform"/>
            <consortium name="The Broad Institute Genome Sequencing Center for Infectious Disease"/>
            <person name="Earl A.M."/>
            <person name="Van Tyne D."/>
            <person name="Lebreton F."/>
            <person name="Saavedra J.T."/>
            <person name="Gilmore M.S."/>
            <person name="Manson McGuire A."/>
            <person name="Clock S."/>
            <person name="Crupain M."/>
            <person name="Rangan U."/>
            <person name="Young S."/>
            <person name="Abouelleil A."/>
            <person name="Cao P."/>
            <person name="Chapman S.B."/>
            <person name="Griggs A."/>
            <person name="Priest M."/>
            <person name="Shea T."/>
            <person name="Wortman J."/>
            <person name="Nusbaum C."/>
            <person name="Birren B."/>
        </authorList>
    </citation>
    <scope>NUCLEOTIDE SEQUENCE [LARGE SCALE GENOMIC DNA]</scope>
    <source>
        <strain evidence="6 7">88EA1</strain>
    </source>
</reference>
<dbReference type="EMBL" id="LESJ01000005">
    <property type="protein sequence ID" value="RBT68361.1"/>
    <property type="molecule type" value="Genomic_DNA"/>
</dbReference>
<name>A0A1V8XC51_ENTHR</name>
<protein>
    <recommendedName>
        <fullName evidence="5">HTH tetR-type domain-containing protein</fullName>
    </recommendedName>
</protein>
<dbReference type="SUPFAM" id="SSF46689">
    <property type="entry name" value="Homeodomain-like"/>
    <property type="match status" value="1"/>
</dbReference>
<sequence length="190" mass="22182">MVHRYNKDTQKKILHEANHLFMSKGYLGTSTREIAKNAGITQPNLYHYFSDKEKLYQAVLEQHLKTVGDDLRKIAATSADDFQQTLTKMAEYLIETHLIDLFMMLHDLKLNLSAETRNHLFCLWKKNYREPFEKIFANHQQLLRKNVTQELAAKHFFLLLAPYITESGHSEEQPFDVATLIDLYLNGVIV</sequence>
<dbReference type="AlphaFoldDB" id="A0A1V8XC51"/>
<feature type="domain" description="HTH tetR-type" evidence="5">
    <location>
        <begin position="7"/>
        <end position="67"/>
    </location>
</feature>
<proteinExistence type="predicted"/>
<keyword evidence="2 4" id="KW-0238">DNA-binding</keyword>
<evidence type="ECO:0000256" key="2">
    <source>
        <dbReference type="ARBA" id="ARBA00023125"/>
    </source>
</evidence>
<dbReference type="InterPro" id="IPR009057">
    <property type="entry name" value="Homeodomain-like_sf"/>
</dbReference>
<evidence type="ECO:0000259" key="5">
    <source>
        <dbReference type="PROSITE" id="PS50977"/>
    </source>
</evidence>
<feature type="DNA-binding region" description="H-T-H motif" evidence="4">
    <location>
        <begin position="30"/>
        <end position="49"/>
    </location>
</feature>
<evidence type="ECO:0000256" key="1">
    <source>
        <dbReference type="ARBA" id="ARBA00023015"/>
    </source>
</evidence>
<evidence type="ECO:0000256" key="3">
    <source>
        <dbReference type="ARBA" id="ARBA00023163"/>
    </source>
</evidence>
<dbReference type="RefSeq" id="WP_081128120.1">
    <property type="nucleotide sequence ID" value="NZ_CP109803.1"/>
</dbReference>
<keyword evidence="1" id="KW-0805">Transcription regulation</keyword>
<accession>A0A1V8XC51</accession>
<keyword evidence="3" id="KW-0804">Transcription</keyword>